<sequence>MAEKGEPLECTLYIFPFSLYSIIARFAATLGAYTDQSNTSIVIEHRLVNVHRDENIDEPYLLGLNPKGQIPTMTVEGLSSPIADSLDISYWICQIYPKLLPEKHQSKIQSLLSQLHSIEALSLSAARPEHEKEDVVNPACDNALARTDISEPYRRALEYKKEVDRGHILTALYHENIKRAEEQARALFESVNQEYQQHHDAGPWIFGDEVGPTVLDAHIVPFITRVGEAGRARLIPDDLRQYARHIVTLPQWLEVTHGRRTLWNVSYGHVHLLSNI</sequence>
<evidence type="ECO:0000313" key="2">
    <source>
        <dbReference type="EMBL" id="KAK9419691.1"/>
    </source>
</evidence>
<dbReference type="SUPFAM" id="SSF52833">
    <property type="entry name" value="Thioredoxin-like"/>
    <property type="match status" value="1"/>
</dbReference>
<dbReference type="InterPro" id="IPR036249">
    <property type="entry name" value="Thioredoxin-like_sf"/>
</dbReference>
<protein>
    <recommendedName>
        <fullName evidence="1">GST N-terminal domain-containing protein</fullName>
    </recommendedName>
</protein>
<dbReference type="CDD" id="cd00570">
    <property type="entry name" value="GST_N_family"/>
    <property type="match status" value="1"/>
</dbReference>
<proteinExistence type="predicted"/>
<feature type="domain" description="GST N-terminal" evidence="1">
    <location>
        <begin position="12"/>
        <end position="97"/>
    </location>
</feature>
<dbReference type="EMBL" id="JARVKF010000299">
    <property type="protein sequence ID" value="KAK9419691.1"/>
    <property type="molecule type" value="Genomic_DNA"/>
</dbReference>
<keyword evidence="3" id="KW-1185">Reference proteome</keyword>
<comment type="caution">
    <text evidence="2">The sequence shown here is derived from an EMBL/GenBank/DDBJ whole genome shotgun (WGS) entry which is preliminary data.</text>
</comment>
<dbReference type="Gene3D" id="3.40.30.10">
    <property type="entry name" value="Glutaredoxin"/>
    <property type="match status" value="1"/>
</dbReference>
<dbReference type="Pfam" id="PF13417">
    <property type="entry name" value="GST_N_3"/>
    <property type="match status" value="1"/>
</dbReference>
<reference evidence="2 3" key="1">
    <citation type="journal article" date="2024" name="J. Plant Pathol.">
        <title>Sequence and assembly of the genome of Seiridium unicorne, isolate CBS 538.82, causal agent of cypress canker disease.</title>
        <authorList>
            <person name="Scali E."/>
            <person name="Rocca G.D."/>
            <person name="Danti R."/>
            <person name="Garbelotto M."/>
            <person name="Barberini S."/>
            <person name="Baroncelli R."/>
            <person name="Emiliani G."/>
        </authorList>
    </citation>
    <scope>NUCLEOTIDE SEQUENCE [LARGE SCALE GENOMIC DNA]</scope>
    <source>
        <strain evidence="2 3">BM-138-508</strain>
    </source>
</reference>
<gene>
    <name evidence="2" type="ORF">SUNI508_07177</name>
</gene>
<organism evidence="2 3">
    <name type="scientific">Seiridium unicorne</name>
    <dbReference type="NCBI Taxonomy" id="138068"/>
    <lineage>
        <taxon>Eukaryota</taxon>
        <taxon>Fungi</taxon>
        <taxon>Dikarya</taxon>
        <taxon>Ascomycota</taxon>
        <taxon>Pezizomycotina</taxon>
        <taxon>Sordariomycetes</taxon>
        <taxon>Xylariomycetidae</taxon>
        <taxon>Amphisphaeriales</taxon>
        <taxon>Sporocadaceae</taxon>
        <taxon>Seiridium</taxon>
    </lineage>
</organism>
<evidence type="ECO:0000259" key="1">
    <source>
        <dbReference type="Pfam" id="PF13417"/>
    </source>
</evidence>
<name>A0ABR2UZ79_9PEZI</name>
<accession>A0ABR2UZ79</accession>
<evidence type="ECO:0000313" key="3">
    <source>
        <dbReference type="Proteomes" id="UP001408356"/>
    </source>
</evidence>
<dbReference type="Proteomes" id="UP001408356">
    <property type="component" value="Unassembled WGS sequence"/>
</dbReference>
<dbReference type="InterPro" id="IPR004045">
    <property type="entry name" value="Glutathione_S-Trfase_N"/>
</dbReference>